<feature type="signal peptide" evidence="5">
    <location>
        <begin position="1"/>
        <end position="21"/>
    </location>
</feature>
<dbReference type="Gene3D" id="1.10.760.10">
    <property type="entry name" value="Cytochrome c-like domain"/>
    <property type="match status" value="1"/>
</dbReference>
<evidence type="ECO:0000256" key="1">
    <source>
        <dbReference type="ARBA" id="ARBA00022617"/>
    </source>
</evidence>
<keyword evidence="1 4" id="KW-0349">Heme</keyword>
<organism evidence="7 8">
    <name type="scientific">Pseudogemmobacter lacusdianii</name>
    <dbReference type="NCBI Taxonomy" id="3069608"/>
    <lineage>
        <taxon>Bacteria</taxon>
        <taxon>Pseudomonadati</taxon>
        <taxon>Pseudomonadota</taxon>
        <taxon>Alphaproteobacteria</taxon>
        <taxon>Rhodobacterales</taxon>
        <taxon>Paracoccaceae</taxon>
        <taxon>Pseudogemmobacter</taxon>
    </lineage>
</organism>
<evidence type="ECO:0000313" key="8">
    <source>
        <dbReference type="Proteomes" id="UP001239680"/>
    </source>
</evidence>
<evidence type="ECO:0000256" key="5">
    <source>
        <dbReference type="SAM" id="SignalP"/>
    </source>
</evidence>
<dbReference type="PROSITE" id="PS51007">
    <property type="entry name" value="CYTC"/>
    <property type="match status" value="1"/>
</dbReference>
<dbReference type="Proteomes" id="UP001239680">
    <property type="component" value="Unassembled WGS sequence"/>
</dbReference>
<evidence type="ECO:0000259" key="6">
    <source>
        <dbReference type="PROSITE" id="PS51007"/>
    </source>
</evidence>
<evidence type="ECO:0000256" key="4">
    <source>
        <dbReference type="PROSITE-ProRule" id="PRU00433"/>
    </source>
</evidence>
<evidence type="ECO:0000256" key="3">
    <source>
        <dbReference type="ARBA" id="ARBA00023004"/>
    </source>
</evidence>
<comment type="caution">
    <text evidence="7">The sequence shown here is derived from an EMBL/GenBank/DDBJ whole genome shotgun (WGS) entry which is preliminary data.</text>
</comment>
<keyword evidence="8" id="KW-1185">Reference proteome</keyword>
<evidence type="ECO:0000313" key="7">
    <source>
        <dbReference type="EMBL" id="MDQ2065869.1"/>
    </source>
</evidence>
<feature type="domain" description="Cytochrome c" evidence="6">
    <location>
        <begin position="22"/>
        <end position="136"/>
    </location>
</feature>
<dbReference type="InterPro" id="IPR009056">
    <property type="entry name" value="Cyt_c-like_dom"/>
</dbReference>
<keyword evidence="3 4" id="KW-0408">Iron</keyword>
<dbReference type="RefSeq" id="WP_306679553.1">
    <property type="nucleotide sequence ID" value="NZ_JAVDBT010000004.1"/>
</dbReference>
<accession>A0ABU0VVV0</accession>
<name>A0ABU0VVV0_9RHOB</name>
<protein>
    <submittedName>
        <fullName evidence="7">Cytochrome C</fullName>
    </submittedName>
</protein>
<proteinExistence type="predicted"/>
<keyword evidence="5" id="KW-0732">Signal</keyword>
<evidence type="ECO:0000256" key="2">
    <source>
        <dbReference type="ARBA" id="ARBA00022723"/>
    </source>
</evidence>
<feature type="chain" id="PRO_5046195363" evidence="5">
    <location>
        <begin position="22"/>
        <end position="137"/>
    </location>
</feature>
<dbReference type="EMBL" id="JAVDBT010000004">
    <property type="protein sequence ID" value="MDQ2065869.1"/>
    <property type="molecule type" value="Genomic_DNA"/>
</dbReference>
<dbReference type="InterPro" id="IPR036909">
    <property type="entry name" value="Cyt_c-like_dom_sf"/>
</dbReference>
<dbReference type="SUPFAM" id="SSF46626">
    <property type="entry name" value="Cytochrome c"/>
    <property type="match status" value="1"/>
</dbReference>
<reference evidence="7 8" key="1">
    <citation type="submission" date="2023-08" db="EMBL/GenBank/DDBJ databases">
        <title>Characterization of two Paracoccaceae strains isolated from Phycosphere and proposal of Xinfangfangia lacusdiani sp. nov.</title>
        <authorList>
            <person name="Deng Y."/>
            <person name="Zhang Y.Q."/>
        </authorList>
    </citation>
    <scope>NUCLEOTIDE SEQUENCE [LARGE SCALE GENOMIC DNA]</scope>
    <source>
        <strain evidence="7 8">CPCC 101601</strain>
    </source>
</reference>
<sequence length="137" mass="13783">MTKQTVLAALAALAMAGPAFAGDPAAGEADFKKCKACHSIIAPDGTAFQKGGKNGPNLYGIVGRGVASDPDYIYGPSLLALGASGRTWDESSLAAYIADPAGWLKETLGDTGARSKMTFRLGAGAEDVAAYLASVGG</sequence>
<gene>
    <name evidence="7" type="ORF">Q9295_05765</name>
</gene>
<keyword evidence="2 4" id="KW-0479">Metal-binding</keyword>